<dbReference type="EMBL" id="RJIC01000005">
    <property type="protein sequence ID" value="RVZ63788.1"/>
    <property type="molecule type" value="Genomic_DNA"/>
</dbReference>
<evidence type="ECO:0000259" key="7">
    <source>
        <dbReference type="Pfam" id="PF24986"/>
    </source>
</evidence>
<dbReference type="SUPFAM" id="SSF50346">
    <property type="entry name" value="PRC-barrel domain"/>
    <property type="match status" value="1"/>
</dbReference>
<dbReference type="InterPro" id="IPR011033">
    <property type="entry name" value="PRC_barrel-like_sf"/>
</dbReference>
<dbReference type="Gene3D" id="2.30.30.240">
    <property type="entry name" value="PRC-barrel domain"/>
    <property type="match status" value="1"/>
</dbReference>
<dbReference type="Gene3D" id="2.40.30.60">
    <property type="entry name" value="RimM"/>
    <property type="match status" value="1"/>
</dbReference>
<comment type="similarity">
    <text evidence="5">Belongs to the RimM family.</text>
</comment>
<feature type="domain" description="Ribosome maturation factor RimM PRC barrel" evidence="7">
    <location>
        <begin position="113"/>
        <end position="179"/>
    </location>
</feature>
<dbReference type="AlphaFoldDB" id="A0A438ZIS0"/>
<dbReference type="GO" id="GO:0005737">
    <property type="term" value="C:cytoplasm"/>
    <property type="evidence" value="ECO:0007669"/>
    <property type="project" value="UniProtKB-SubCell"/>
</dbReference>
<dbReference type="GO" id="GO:0005840">
    <property type="term" value="C:ribosome"/>
    <property type="evidence" value="ECO:0007669"/>
    <property type="project" value="InterPro"/>
</dbReference>
<comment type="subunit">
    <text evidence="5">Binds ribosomal protein uS19.</text>
</comment>
<dbReference type="PANTHER" id="PTHR33692">
    <property type="entry name" value="RIBOSOME MATURATION FACTOR RIMM"/>
    <property type="match status" value="1"/>
</dbReference>
<dbReference type="GO" id="GO:0043022">
    <property type="term" value="F:ribosome binding"/>
    <property type="evidence" value="ECO:0007669"/>
    <property type="project" value="InterPro"/>
</dbReference>
<keyword evidence="2 5" id="KW-0690">Ribosome biogenesis</keyword>
<gene>
    <name evidence="5 8" type="primary">rimM</name>
    <name evidence="8" type="ORF">EC574_04880</name>
</gene>
<name>A0A438ZIS0_HELPX</name>
<comment type="domain">
    <text evidence="5">The PRC barrel domain binds ribosomal protein uS19.</text>
</comment>
<dbReference type="GO" id="GO:0006364">
    <property type="term" value="P:rRNA processing"/>
    <property type="evidence" value="ECO:0007669"/>
    <property type="project" value="UniProtKB-UniRule"/>
</dbReference>
<dbReference type="NCBIfam" id="TIGR02273">
    <property type="entry name" value="16S_RimM"/>
    <property type="match status" value="1"/>
</dbReference>
<feature type="domain" description="RimM N-terminal" evidence="6">
    <location>
        <begin position="7"/>
        <end position="96"/>
    </location>
</feature>
<evidence type="ECO:0000256" key="4">
    <source>
        <dbReference type="ARBA" id="ARBA00023186"/>
    </source>
</evidence>
<dbReference type="InterPro" id="IPR036976">
    <property type="entry name" value="RimM_N_sf"/>
</dbReference>
<comment type="caution">
    <text evidence="8">The sequence shown here is derived from an EMBL/GenBank/DDBJ whole genome shotgun (WGS) entry which is preliminary data.</text>
</comment>
<accession>A0A438ZIS0</accession>
<dbReference type="InterPro" id="IPR056792">
    <property type="entry name" value="PRC_RimM"/>
</dbReference>
<evidence type="ECO:0000313" key="8">
    <source>
        <dbReference type="EMBL" id="RVZ63788.1"/>
    </source>
</evidence>
<evidence type="ECO:0000313" key="9">
    <source>
        <dbReference type="Proteomes" id="UP000288704"/>
    </source>
</evidence>
<evidence type="ECO:0000256" key="5">
    <source>
        <dbReference type="HAMAP-Rule" id="MF_00014"/>
    </source>
</evidence>
<dbReference type="Proteomes" id="UP000288704">
    <property type="component" value="Unassembled WGS sequence"/>
</dbReference>
<keyword evidence="4 5" id="KW-0143">Chaperone</keyword>
<evidence type="ECO:0000259" key="6">
    <source>
        <dbReference type="Pfam" id="PF01782"/>
    </source>
</evidence>
<organism evidence="8 9">
    <name type="scientific">Helicobacter pylori</name>
    <name type="common">Campylobacter pylori</name>
    <dbReference type="NCBI Taxonomy" id="210"/>
    <lineage>
        <taxon>Bacteria</taxon>
        <taxon>Pseudomonadati</taxon>
        <taxon>Campylobacterota</taxon>
        <taxon>Epsilonproteobacteria</taxon>
        <taxon>Campylobacterales</taxon>
        <taxon>Helicobacteraceae</taxon>
        <taxon>Helicobacter</taxon>
    </lineage>
</organism>
<comment type="subcellular location">
    <subcellularLocation>
        <location evidence="5">Cytoplasm</location>
    </subcellularLocation>
</comment>
<dbReference type="InterPro" id="IPR011961">
    <property type="entry name" value="RimM"/>
</dbReference>
<evidence type="ECO:0000256" key="1">
    <source>
        <dbReference type="ARBA" id="ARBA00022490"/>
    </source>
</evidence>
<evidence type="ECO:0000256" key="2">
    <source>
        <dbReference type="ARBA" id="ARBA00022517"/>
    </source>
</evidence>
<reference evidence="8 9" key="1">
    <citation type="submission" date="2018-10" db="EMBL/GenBank/DDBJ databases">
        <title>Genetic determinants and prediction of antibiotic resistance phenotypes in Helicobacter pylori.</title>
        <authorList>
            <person name="Wagner K."/>
        </authorList>
    </citation>
    <scope>NUCLEOTIDE SEQUENCE [LARGE SCALE GENOMIC DNA]</scope>
    <source>
        <strain evidence="8 9">ZH117</strain>
    </source>
</reference>
<keyword evidence="1 5" id="KW-0963">Cytoplasm</keyword>
<comment type="function">
    <text evidence="5">An accessory protein needed during the final step in the assembly of 30S ribosomal subunit, possibly for assembly of the head region. Essential for efficient processing of 16S rRNA. May be needed both before and after RbfA during the maturation of 16S rRNA. It has affinity for free ribosomal 30S subunits but not for 70S ribosomes.</text>
</comment>
<evidence type="ECO:0000256" key="3">
    <source>
        <dbReference type="ARBA" id="ARBA00022552"/>
    </source>
</evidence>
<dbReference type="InterPro" id="IPR009000">
    <property type="entry name" value="Transl_B-barrel_sf"/>
</dbReference>
<proteinExistence type="inferred from homology"/>
<keyword evidence="3 5" id="KW-0698">rRNA processing</keyword>
<dbReference type="Pfam" id="PF24986">
    <property type="entry name" value="PRC_RimM"/>
    <property type="match status" value="1"/>
</dbReference>
<dbReference type="InterPro" id="IPR002676">
    <property type="entry name" value="RimM_N"/>
</dbReference>
<dbReference type="SUPFAM" id="SSF50447">
    <property type="entry name" value="Translation proteins"/>
    <property type="match status" value="1"/>
</dbReference>
<dbReference type="PANTHER" id="PTHR33692:SF1">
    <property type="entry name" value="RIBOSOME MATURATION FACTOR RIMM"/>
    <property type="match status" value="1"/>
</dbReference>
<sequence>MVSMLLVGRIGKSVGLNGGLKLHLESDFPECLKKGVKVSAAPLNAFSFASSFKEYVIKEYVIHSYEHAKNLLFLETIQTPEKAKELTNLGLFMSEAESKKLCVLKEGEFFYCDLVGLSVVEGNEILGKIIEIQRISQTDYFLVETTRSLVEKGLAKIFLIPYRDFYIKEILLQDKKITTHNAKTLLENS</sequence>
<protein>
    <recommendedName>
        <fullName evidence="5">Ribosome maturation factor RimM</fullName>
    </recommendedName>
</protein>
<dbReference type="HAMAP" id="MF_00014">
    <property type="entry name" value="Ribosome_mat_RimM"/>
    <property type="match status" value="1"/>
</dbReference>
<dbReference type="GO" id="GO:0042274">
    <property type="term" value="P:ribosomal small subunit biogenesis"/>
    <property type="evidence" value="ECO:0007669"/>
    <property type="project" value="UniProtKB-UniRule"/>
</dbReference>
<dbReference type="Pfam" id="PF01782">
    <property type="entry name" value="RimM"/>
    <property type="match status" value="1"/>
</dbReference>